<proteinExistence type="predicted"/>
<gene>
    <name evidence="2" type="primary">LOC100281876</name>
</gene>
<feature type="region of interest" description="Disordered" evidence="1">
    <location>
        <begin position="190"/>
        <end position="240"/>
    </location>
</feature>
<evidence type="ECO:0000313" key="2">
    <source>
        <dbReference type="EnsemblPlants" id="Zm00001eb292800_P002"/>
    </source>
</evidence>
<dbReference type="InParanoid" id="A0A804Q1Z2"/>
<protein>
    <submittedName>
        <fullName evidence="2">Uncharacterized protein</fullName>
    </submittedName>
</protein>
<feature type="region of interest" description="Disordered" evidence="1">
    <location>
        <begin position="1"/>
        <end position="29"/>
    </location>
</feature>
<organism evidence="2 3">
    <name type="scientific">Zea mays</name>
    <name type="common">Maize</name>
    <dbReference type="NCBI Taxonomy" id="4577"/>
    <lineage>
        <taxon>Eukaryota</taxon>
        <taxon>Viridiplantae</taxon>
        <taxon>Streptophyta</taxon>
        <taxon>Embryophyta</taxon>
        <taxon>Tracheophyta</taxon>
        <taxon>Spermatophyta</taxon>
        <taxon>Magnoliopsida</taxon>
        <taxon>Liliopsida</taxon>
        <taxon>Poales</taxon>
        <taxon>Poaceae</taxon>
        <taxon>PACMAD clade</taxon>
        <taxon>Panicoideae</taxon>
        <taxon>Andropogonodae</taxon>
        <taxon>Andropogoneae</taxon>
        <taxon>Tripsacinae</taxon>
        <taxon>Zea</taxon>
    </lineage>
</organism>
<evidence type="ECO:0000313" key="3">
    <source>
        <dbReference type="Proteomes" id="UP000007305"/>
    </source>
</evidence>
<feature type="compositionally biased region" description="Basic residues" evidence="1">
    <location>
        <begin position="77"/>
        <end position="94"/>
    </location>
</feature>
<name>A0A804Q1Z2_MAIZE</name>
<feature type="compositionally biased region" description="Basic residues" evidence="1">
    <location>
        <begin position="272"/>
        <end position="293"/>
    </location>
</feature>
<dbReference type="Gramene" id="Zm00001eb292800_T002">
    <property type="protein sequence ID" value="Zm00001eb292800_P002"/>
    <property type="gene ID" value="Zm00001eb292800"/>
</dbReference>
<feature type="compositionally biased region" description="Gly residues" evidence="1">
    <location>
        <begin position="203"/>
        <end position="215"/>
    </location>
</feature>
<feature type="region of interest" description="Disordered" evidence="1">
    <location>
        <begin position="130"/>
        <end position="170"/>
    </location>
</feature>
<accession>A0A804Q1Z2</accession>
<feature type="region of interest" description="Disordered" evidence="1">
    <location>
        <begin position="73"/>
        <end position="94"/>
    </location>
</feature>
<feature type="compositionally biased region" description="Low complexity" evidence="1">
    <location>
        <begin position="18"/>
        <end position="29"/>
    </location>
</feature>
<reference evidence="2" key="2">
    <citation type="submission" date="2019-07" db="EMBL/GenBank/DDBJ databases">
        <authorList>
            <person name="Seetharam A."/>
            <person name="Woodhouse M."/>
            <person name="Cannon E."/>
        </authorList>
    </citation>
    <scope>NUCLEOTIDE SEQUENCE [LARGE SCALE GENOMIC DNA]</scope>
    <source>
        <strain evidence="2">cv. B73</strain>
    </source>
</reference>
<reference evidence="3" key="1">
    <citation type="journal article" date="2009" name="Science">
        <title>The B73 maize genome: complexity, diversity, and dynamics.</title>
        <authorList>
            <person name="Schnable P.S."/>
            <person name="Ware D."/>
            <person name="Fulton R.S."/>
            <person name="Stein J.C."/>
            <person name="Wei F."/>
            <person name="Pasternak S."/>
            <person name="Liang C."/>
            <person name="Zhang J."/>
            <person name="Fulton L."/>
            <person name="Graves T.A."/>
            <person name="Minx P."/>
            <person name="Reily A.D."/>
            <person name="Courtney L."/>
            <person name="Kruchowski S.S."/>
            <person name="Tomlinson C."/>
            <person name="Strong C."/>
            <person name="Delehaunty K."/>
            <person name="Fronick C."/>
            <person name="Courtney B."/>
            <person name="Rock S.M."/>
            <person name="Belter E."/>
            <person name="Du F."/>
            <person name="Kim K."/>
            <person name="Abbott R.M."/>
            <person name="Cotton M."/>
            <person name="Levy A."/>
            <person name="Marchetto P."/>
            <person name="Ochoa K."/>
            <person name="Jackson S.M."/>
            <person name="Gillam B."/>
            <person name="Chen W."/>
            <person name="Yan L."/>
            <person name="Higginbotham J."/>
            <person name="Cardenas M."/>
            <person name="Waligorski J."/>
            <person name="Applebaum E."/>
            <person name="Phelps L."/>
            <person name="Falcone J."/>
            <person name="Kanchi K."/>
            <person name="Thane T."/>
            <person name="Scimone A."/>
            <person name="Thane N."/>
            <person name="Henke J."/>
            <person name="Wang T."/>
            <person name="Ruppert J."/>
            <person name="Shah N."/>
            <person name="Rotter K."/>
            <person name="Hodges J."/>
            <person name="Ingenthron E."/>
            <person name="Cordes M."/>
            <person name="Kohlberg S."/>
            <person name="Sgro J."/>
            <person name="Delgado B."/>
            <person name="Mead K."/>
            <person name="Chinwalla A."/>
            <person name="Leonard S."/>
            <person name="Crouse K."/>
            <person name="Collura K."/>
            <person name="Kudrna D."/>
            <person name="Currie J."/>
            <person name="He R."/>
            <person name="Angelova A."/>
            <person name="Rajasekar S."/>
            <person name="Mueller T."/>
            <person name="Lomeli R."/>
            <person name="Scara G."/>
            <person name="Ko A."/>
            <person name="Delaney K."/>
            <person name="Wissotski M."/>
            <person name="Lopez G."/>
            <person name="Campos D."/>
            <person name="Braidotti M."/>
            <person name="Ashley E."/>
            <person name="Golser W."/>
            <person name="Kim H."/>
            <person name="Lee S."/>
            <person name="Lin J."/>
            <person name="Dujmic Z."/>
            <person name="Kim W."/>
            <person name="Talag J."/>
            <person name="Zuccolo A."/>
            <person name="Fan C."/>
            <person name="Sebastian A."/>
            <person name="Kramer M."/>
            <person name="Spiegel L."/>
            <person name="Nascimento L."/>
            <person name="Zutavern T."/>
            <person name="Miller B."/>
            <person name="Ambroise C."/>
            <person name="Muller S."/>
            <person name="Spooner W."/>
            <person name="Narechania A."/>
            <person name="Ren L."/>
            <person name="Wei S."/>
            <person name="Kumari S."/>
            <person name="Faga B."/>
            <person name="Levy M.J."/>
            <person name="McMahan L."/>
            <person name="Van Buren P."/>
            <person name="Vaughn M.W."/>
            <person name="Ying K."/>
            <person name="Yeh C.-T."/>
            <person name="Emrich S.J."/>
            <person name="Jia Y."/>
            <person name="Kalyanaraman A."/>
            <person name="Hsia A.-P."/>
            <person name="Barbazuk W.B."/>
            <person name="Baucom R.S."/>
            <person name="Brutnell T.P."/>
            <person name="Carpita N.C."/>
            <person name="Chaparro C."/>
            <person name="Chia J.-M."/>
            <person name="Deragon J.-M."/>
            <person name="Estill J.C."/>
            <person name="Fu Y."/>
            <person name="Jeddeloh J.A."/>
            <person name="Han Y."/>
            <person name="Lee H."/>
            <person name="Li P."/>
            <person name="Lisch D.R."/>
            <person name="Liu S."/>
            <person name="Liu Z."/>
            <person name="Nagel D.H."/>
            <person name="McCann M.C."/>
            <person name="SanMiguel P."/>
            <person name="Myers A.M."/>
            <person name="Nettleton D."/>
            <person name="Nguyen J."/>
            <person name="Penning B.W."/>
            <person name="Ponnala L."/>
            <person name="Schneider K.L."/>
            <person name="Schwartz D.C."/>
            <person name="Sharma A."/>
            <person name="Soderlund C."/>
            <person name="Springer N.M."/>
            <person name="Sun Q."/>
            <person name="Wang H."/>
            <person name="Waterman M."/>
            <person name="Westerman R."/>
            <person name="Wolfgruber T.K."/>
            <person name="Yang L."/>
            <person name="Yu Y."/>
            <person name="Zhang L."/>
            <person name="Zhou S."/>
            <person name="Zhu Q."/>
            <person name="Bennetzen J.L."/>
            <person name="Dawe R.K."/>
            <person name="Jiang J."/>
            <person name="Jiang N."/>
            <person name="Presting G.G."/>
            <person name="Wessler S.R."/>
            <person name="Aluru S."/>
            <person name="Martienssen R.A."/>
            <person name="Clifton S.W."/>
            <person name="McCombie W.R."/>
            <person name="Wing R.A."/>
            <person name="Wilson R.K."/>
        </authorList>
    </citation>
    <scope>NUCLEOTIDE SEQUENCE [LARGE SCALE GENOMIC DNA]</scope>
    <source>
        <strain evidence="3">cv. B73</strain>
    </source>
</reference>
<keyword evidence="3" id="KW-1185">Reference proteome</keyword>
<feature type="compositionally biased region" description="Basic and acidic residues" evidence="1">
    <location>
        <begin position="216"/>
        <end position="234"/>
    </location>
</feature>
<feature type="region of interest" description="Disordered" evidence="1">
    <location>
        <begin position="265"/>
        <end position="293"/>
    </location>
</feature>
<feature type="region of interest" description="Disordered" evidence="1">
    <location>
        <begin position="101"/>
        <end position="120"/>
    </location>
</feature>
<dbReference type="EnsemblPlants" id="Zm00001eb292800_T002">
    <property type="protein sequence ID" value="Zm00001eb292800_P002"/>
    <property type="gene ID" value="Zm00001eb292800"/>
</dbReference>
<sequence>MKPSSFATTCTRARAPVTSGDTSSGHSSTCSACCRTLLCFFLAIYIYNGRPREAAGSRPNLPAPIPAARGRLLLPRRAGRRPLQPRRRPGRGGRVRALRLLQGRQPRRASGRRGPAGGRGRQVLRVAAGGQGRVRVRPRQPARVREQAHRAQWRHGVARVPPPRPRRQRLGVQGLPCPVILAAVRSGVQGRGEPVRGLREGPGDVGAGGGGGGARRGAEGRAERHGGGRGERPGVPDQPLPCVPAAAAPAGLVRRHRLRRAHGPAAGVRAALQRHARPAAGAPRRRRALGARASRPRRLLRHRRRLAAGPDEWEAEKCAAPGGGQQPEAAGVHDLLRGTGAGAADRAIAAAAGARQAEPVQGLHMGRLQEGCLPLAARRQPPGPLPHLVTRNLSRAGRFVRADASLCHRPAPTPLLWCVPPALRRSLEATSTDCFTDQ</sequence>
<feature type="compositionally biased region" description="Basic and acidic residues" evidence="1">
    <location>
        <begin position="193"/>
        <end position="202"/>
    </location>
</feature>
<dbReference type="AlphaFoldDB" id="A0A804Q1Z2"/>
<evidence type="ECO:0000256" key="1">
    <source>
        <dbReference type="SAM" id="MobiDB-lite"/>
    </source>
</evidence>
<feature type="compositionally biased region" description="Polar residues" evidence="1">
    <location>
        <begin position="1"/>
        <end position="11"/>
    </location>
</feature>
<dbReference type="Proteomes" id="UP000007305">
    <property type="component" value="Chromosome 6"/>
</dbReference>
<reference evidence="2" key="3">
    <citation type="submission" date="2021-05" db="UniProtKB">
        <authorList>
            <consortium name="EnsemblPlants"/>
        </authorList>
    </citation>
    <scope>IDENTIFICATION</scope>
    <source>
        <strain evidence="2">cv. B73</strain>
    </source>
</reference>